<organism evidence="1 2">
    <name type="scientific">Microtetraspora glauca</name>
    <dbReference type="NCBI Taxonomy" id="1996"/>
    <lineage>
        <taxon>Bacteria</taxon>
        <taxon>Bacillati</taxon>
        <taxon>Actinomycetota</taxon>
        <taxon>Actinomycetes</taxon>
        <taxon>Streptosporangiales</taxon>
        <taxon>Streptosporangiaceae</taxon>
        <taxon>Microtetraspora</taxon>
    </lineage>
</organism>
<comment type="caution">
    <text evidence="1">The sequence shown here is derived from an EMBL/GenBank/DDBJ whole genome shotgun (WGS) entry which is preliminary data.</text>
</comment>
<dbReference type="Proteomes" id="UP001551675">
    <property type="component" value="Unassembled WGS sequence"/>
</dbReference>
<name>A0ABV3GNY2_MICGL</name>
<evidence type="ECO:0000313" key="2">
    <source>
        <dbReference type="Proteomes" id="UP001551675"/>
    </source>
</evidence>
<protein>
    <submittedName>
        <fullName evidence="1">BNR-4 repeat-containing protein</fullName>
    </submittedName>
</protein>
<sequence length="405" mass="44713">MKGLLIEDVSWCWWTRPRAVRIGDQVFFGAMDSTGQIYAATWNLATRRAVKAILAAYEADDHNNPALVAVPGKPLVAFYSRHDRGDTLQFRISENATDIAGWHPQRDLKFGGETSYAQVHVRGDQLHLFTRVDEVGWHYCRSDDWAATWRNPVPFLAFDTDQQIYLATAMLADGRTVRMGVSGHPKEYGSLPLHDVWACQVDLETGIVSRPGDGAVIANLYDETTLPIDQDRLEVAHRTLSDRTVNLFDVSDGPDFEICFVSKVKGDDATEDARYHVSAYRDGGWQTDDVAPAGSVFGYIHAGLYVGGVAFPHRSPGGRIYLTRESGGIWYFERRDRNASGAWAAHELMPPGRVRIARPWAITDPAGGLEVVALAVERYDDEYFGTLSHLVAGGGYPAGDAGPVA</sequence>
<accession>A0ABV3GNY2</accession>
<evidence type="ECO:0000313" key="1">
    <source>
        <dbReference type="EMBL" id="MEV0973345.1"/>
    </source>
</evidence>
<dbReference type="RefSeq" id="WP_358138938.1">
    <property type="nucleotide sequence ID" value="NZ_JBFALK010000021.1"/>
</dbReference>
<reference evidence="1 2" key="1">
    <citation type="submission" date="2024-06" db="EMBL/GenBank/DDBJ databases">
        <title>The Natural Products Discovery Center: Release of the First 8490 Sequenced Strains for Exploring Actinobacteria Biosynthetic Diversity.</title>
        <authorList>
            <person name="Kalkreuter E."/>
            <person name="Kautsar S.A."/>
            <person name="Yang D."/>
            <person name="Bader C.D."/>
            <person name="Teijaro C.N."/>
            <person name="Fluegel L."/>
            <person name="Davis C.M."/>
            <person name="Simpson J.R."/>
            <person name="Lauterbach L."/>
            <person name="Steele A.D."/>
            <person name="Gui C."/>
            <person name="Meng S."/>
            <person name="Li G."/>
            <person name="Viehrig K."/>
            <person name="Ye F."/>
            <person name="Su P."/>
            <person name="Kiefer A.F."/>
            <person name="Nichols A."/>
            <person name="Cepeda A.J."/>
            <person name="Yan W."/>
            <person name="Fan B."/>
            <person name="Jiang Y."/>
            <person name="Adhikari A."/>
            <person name="Zheng C.-J."/>
            <person name="Schuster L."/>
            <person name="Cowan T.M."/>
            <person name="Smanski M.J."/>
            <person name="Chevrette M.G."/>
            <person name="De Carvalho L.P.S."/>
            <person name="Shen B."/>
        </authorList>
    </citation>
    <scope>NUCLEOTIDE SEQUENCE [LARGE SCALE GENOMIC DNA]</scope>
    <source>
        <strain evidence="1 2">NPDC050100</strain>
    </source>
</reference>
<dbReference type="EMBL" id="JBFALK010000021">
    <property type="protein sequence ID" value="MEV0973345.1"/>
    <property type="molecule type" value="Genomic_DNA"/>
</dbReference>
<gene>
    <name evidence="1" type="ORF">AB0I59_32485</name>
</gene>
<keyword evidence="2" id="KW-1185">Reference proteome</keyword>
<proteinExistence type="predicted"/>